<dbReference type="Pfam" id="PF01979">
    <property type="entry name" value="Amidohydro_1"/>
    <property type="match status" value="1"/>
</dbReference>
<dbReference type="Proteomes" id="UP001216390">
    <property type="component" value="Chromosome"/>
</dbReference>
<dbReference type="CDD" id="cd01298">
    <property type="entry name" value="ATZ_TRZ_like"/>
    <property type="match status" value="1"/>
</dbReference>
<protein>
    <submittedName>
        <fullName evidence="3">Amidohydrolase</fullName>
    </submittedName>
</protein>
<organism evidence="3 4">
    <name type="scientific">Iamia majanohamensis</name>
    <dbReference type="NCBI Taxonomy" id="467976"/>
    <lineage>
        <taxon>Bacteria</taxon>
        <taxon>Bacillati</taxon>
        <taxon>Actinomycetota</taxon>
        <taxon>Acidimicrobiia</taxon>
        <taxon>Acidimicrobiales</taxon>
        <taxon>Iamiaceae</taxon>
        <taxon>Iamia</taxon>
    </lineage>
</organism>
<dbReference type="KEGG" id="ima:PO878_02890"/>
<dbReference type="AlphaFoldDB" id="A0AAE9YAP5"/>
<dbReference type="Gene3D" id="3.20.20.140">
    <property type="entry name" value="Metal-dependent hydrolases"/>
    <property type="match status" value="1"/>
</dbReference>
<dbReference type="SUPFAM" id="SSF51338">
    <property type="entry name" value="Composite domain of metallo-dependent hydrolases"/>
    <property type="match status" value="2"/>
</dbReference>
<proteinExistence type="predicted"/>
<dbReference type="InterPro" id="IPR032466">
    <property type="entry name" value="Metal_Hydrolase"/>
</dbReference>
<dbReference type="Gene3D" id="2.30.40.10">
    <property type="entry name" value="Urease, subunit C, domain 1"/>
    <property type="match status" value="1"/>
</dbReference>
<dbReference type="InterPro" id="IPR050287">
    <property type="entry name" value="MTA/SAH_deaminase"/>
</dbReference>
<dbReference type="PANTHER" id="PTHR43794:SF11">
    <property type="entry name" value="AMIDOHYDROLASE-RELATED DOMAIN-CONTAINING PROTEIN"/>
    <property type="match status" value="1"/>
</dbReference>
<evidence type="ECO:0000313" key="4">
    <source>
        <dbReference type="Proteomes" id="UP001216390"/>
    </source>
</evidence>
<evidence type="ECO:0000313" key="3">
    <source>
        <dbReference type="EMBL" id="WCO67668.1"/>
    </source>
</evidence>
<dbReference type="EMBL" id="CP116942">
    <property type="protein sequence ID" value="WCO67668.1"/>
    <property type="molecule type" value="Genomic_DNA"/>
</dbReference>
<gene>
    <name evidence="3" type="ORF">PO878_02890</name>
</gene>
<sequence length="445" mass="47896">MTTLLRNGIVLPMTGDREVLDPGSVLLDGTEVVAVGEVAALDADPRAAGAEVVDLTDHAVLPGLHNCHLHSGLLRGTAESLSLWDWLETYVDPAHRALTPEIARVASLQCYAESLLAGTTSVMDMWRFMEGSAAVAEELGIRATLVPYVADAEGYDYFESLASNRRLLESHRTAADGRVRAWVGLEHLLYCTPEAFREAAALAEEFDTGIHTHSSETIWEVQESLRRFGRRPLEEMFQRGILGERTVVAHCVWLDDRELQVLAQTGTAVAHCPCSNMKLSSGPARVGDMRAAGIRVGLGSDGEKENNDLDLLEEMKVASLLQKVATLDPTTGDPWDVLAMATCDGAAALGLGEVTGRLAPGMRADVISVDLRGLHTTPLLHGADLNVAAHLVFSASGRDVRDVFVDGRRLVADGVPTTFDVAAVRDQAQAAAEELFARRAALPPR</sequence>
<evidence type="ECO:0000259" key="2">
    <source>
        <dbReference type="Pfam" id="PF01979"/>
    </source>
</evidence>
<name>A0AAE9YAP5_9ACTN</name>
<feature type="domain" description="Amidohydrolase-related" evidence="2">
    <location>
        <begin position="60"/>
        <end position="409"/>
    </location>
</feature>
<dbReference type="RefSeq" id="WP_272737189.1">
    <property type="nucleotide sequence ID" value="NZ_CP116942.1"/>
</dbReference>
<dbReference type="SUPFAM" id="SSF51556">
    <property type="entry name" value="Metallo-dependent hydrolases"/>
    <property type="match status" value="1"/>
</dbReference>
<keyword evidence="4" id="KW-1185">Reference proteome</keyword>
<reference evidence="3" key="1">
    <citation type="submission" date="2023-01" db="EMBL/GenBank/DDBJ databases">
        <title>The diversity of Class Acidimicrobiia in South China Sea sediment environments and the proposal of Iamia marina sp. nov., a novel species of the genus Iamia.</title>
        <authorList>
            <person name="He Y."/>
            <person name="Tian X."/>
        </authorList>
    </citation>
    <scope>NUCLEOTIDE SEQUENCE</scope>
    <source>
        <strain evidence="3">DSM 19957</strain>
    </source>
</reference>
<accession>A0AAE9YAP5</accession>
<dbReference type="InterPro" id="IPR006680">
    <property type="entry name" value="Amidohydro-rel"/>
</dbReference>
<dbReference type="GO" id="GO:0016810">
    <property type="term" value="F:hydrolase activity, acting on carbon-nitrogen (but not peptide) bonds"/>
    <property type="evidence" value="ECO:0007669"/>
    <property type="project" value="InterPro"/>
</dbReference>
<dbReference type="PANTHER" id="PTHR43794">
    <property type="entry name" value="AMINOHYDROLASE SSNA-RELATED"/>
    <property type="match status" value="1"/>
</dbReference>
<dbReference type="InterPro" id="IPR011059">
    <property type="entry name" value="Metal-dep_hydrolase_composite"/>
</dbReference>
<evidence type="ECO:0000256" key="1">
    <source>
        <dbReference type="ARBA" id="ARBA00022801"/>
    </source>
</evidence>
<keyword evidence="1" id="KW-0378">Hydrolase</keyword>